<dbReference type="GO" id="GO:0046872">
    <property type="term" value="F:metal ion binding"/>
    <property type="evidence" value="ECO:0007669"/>
    <property type="project" value="UniProtKB-KW"/>
</dbReference>
<dbReference type="FunFam" id="2.70.70.10:FF:000006">
    <property type="entry name" value="M23 family peptidase"/>
    <property type="match status" value="1"/>
</dbReference>
<evidence type="ECO:0000313" key="10">
    <source>
        <dbReference type="EMBL" id="KYO50450.1"/>
    </source>
</evidence>
<dbReference type="InterPro" id="IPR045834">
    <property type="entry name" value="Csd3_N2"/>
</dbReference>
<dbReference type="PANTHER" id="PTHR21666">
    <property type="entry name" value="PEPTIDASE-RELATED"/>
    <property type="match status" value="1"/>
</dbReference>
<feature type="domain" description="M23ase beta-sheet core" evidence="8">
    <location>
        <begin position="327"/>
        <end position="422"/>
    </location>
</feature>
<proteinExistence type="predicted"/>
<feature type="domain" description="Csd3-like second N-terminal" evidence="9">
    <location>
        <begin position="203"/>
        <end position="315"/>
    </location>
</feature>
<dbReference type="EMBL" id="LPZR01000198">
    <property type="protein sequence ID" value="KYO50450.1"/>
    <property type="molecule type" value="Genomic_DNA"/>
</dbReference>
<keyword evidence="3" id="KW-0645">Protease</keyword>
<reference evidence="10 11" key="1">
    <citation type="submission" date="2015-12" db="EMBL/GenBank/DDBJ databases">
        <title>Genome sequence of Tistrella mobilis MCCC 1A02139.</title>
        <authorList>
            <person name="Lu L."/>
            <person name="Lai Q."/>
            <person name="Shao Z."/>
            <person name="Qian P."/>
        </authorList>
    </citation>
    <scope>NUCLEOTIDE SEQUENCE [LARGE SCALE GENOMIC DNA]</scope>
    <source>
        <strain evidence="10 11">MCCC 1A02139</strain>
    </source>
</reference>
<dbReference type="AlphaFoldDB" id="A0A162K487"/>
<evidence type="ECO:0000313" key="11">
    <source>
        <dbReference type="Proteomes" id="UP000075787"/>
    </source>
</evidence>
<accession>A0A162K487</accession>
<dbReference type="Pfam" id="PF01551">
    <property type="entry name" value="Peptidase_M23"/>
    <property type="match status" value="1"/>
</dbReference>
<dbReference type="InterPro" id="IPR050570">
    <property type="entry name" value="Cell_wall_metabolism_enzyme"/>
</dbReference>
<dbReference type="GO" id="GO:0004222">
    <property type="term" value="F:metalloendopeptidase activity"/>
    <property type="evidence" value="ECO:0007669"/>
    <property type="project" value="TreeGrafter"/>
</dbReference>
<dbReference type="GO" id="GO:0030313">
    <property type="term" value="C:cell envelope"/>
    <property type="evidence" value="ECO:0007669"/>
    <property type="project" value="UniProtKB-SubCell"/>
</dbReference>
<keyword evidence="6" id="KW-0862">Zinc</keyword>
<dbReference type="SUPFAM" id="SSF51261">
    <property type="entry name" value="Duplicated hybrid motif"/>
    <property type="match status" value="1"/>
</dbReference>
<dbReference type="Gene3D" id="3.10.450.350">
    <property type="match status" value="2"/>
</dbReference>
<sequence length="475" mass="51650">MRFTTDGLGVRQNLWGRTMAAAVAAIMGVTLLTTPGTSTAAEYVAFADPLVNSFDPFDMTLRNQAPVAAPDTLTRRLLDERLELRTLTPSTNAAEMGPIIRTATVERGDTIIDLLVRNGVAQEDAYALVDSMRKVFNPRSLKVGQEVTLTFPRQRAGGGSGPVTSFQMAIDAERQIRIERSGLQTSFTAVEVRKELNRQLALASGEIRSSLYEAAAAADLPVSMVSELIKPFSYDVDFQRDIQPGDRFEVLYERMVDEQGRAIRNGDVLAATLVVGGRSLTLYRFDDDWFDPNGKSVRKALLQTPIEGARLTSGFGARRHPLLGYTKMHKGVDFGAPTGTPIMAAGDGVVEKADWFSSYGKYVRIRHNGTYSTAYAHMSRINVRAGQKVKQGQVIGAVGTTGRSTGPHLHYEVLVNNKQVNPKSIKLPVGRTLAAAELKKFRQTVAQVEKQVASLRGASATLASTTTATPGRSTE</sequence>
<evidence type="ECO:0000256" key="7">
    <source>
        <dbReference type="ARBA" id="ARBA00023049"/>
    </source>
</evidence>
<evidence type="ECO:0000259" key="9">
    <source>
        <dbReference type="Pfam" id="PF19425"/>
    </source>
</evidence>
<evidence type="ECO:0000256" key="5">
    <source>
        <dbReference type="ARBA" id="ARBA00022801"/>
    </source>
</evidence>
<dbReference type="InterPro" id="IPR016047">
    <property type="entry name" value="M23ase_b-sheet_dom"/>
</dbReference>
<dbReference type="Gene3D" id="2.70.70.10">
    <property type="entry name" value="Glucose Permease (Domain IIA)"/>
    <property type="match status" value="1"/>
</dbReference>
<keyword evidence="5" id="KW-0378">Hydrolase</keyword>
<keyword evidence="7" id="KW-0482">Metalloprotease</keyword>
<evidence type="ECO:0000256" key="3">
    <source>
        <dbReference type="ARBA" id="ARBA00022670"/>
    </source>
</evidence>
<keyword evidence="4" id="KW-0479">Metal-binding</keyword>
<comment type="cofactor">
    <cofactor evidence="1">
        <name>Zn(2+)</name>
        <dbReference type="ChEBI" id="CHEBI:29105"/>
    </cofactor>
</comment>
<dbReference type="OrthoDB" id="9805070at2"/>
<organism evidence="10 11">
    <name type="scientific">Tistrella mobilis</name>
    <dbReference type="NCBI Taxonomy" id="171437"/>
    <lineage>
        <taxon>Bacteria</taxon>
        <taxon>Pseudomonadati</taxon>
        <taxon>Pseudomonadota</taxon>
        <taxon>Alphaproteobacteria</taxon>
        <taxon>Geminicoccales</taxon>
        <taxon>Geminicoccaceae</taxon>
        <taxon>Tistrella</taxon>
    </lineage>
</organism>
<evidence type="ECO:0000256" key="1">
    <source>
        <dbReference type="ARBA" id="ARBA00001947"/>
    </source>
</evidence>
<name>A0A162K487_9PROT</name>
<evidence type="ECO:0000256" key="4">
    <source>
        <dbReference type="ARBA" id="ARBA00022723"/>
    </source>
</evidence>
<dbReference type="CDD" id="cd12797">
    <property type="entry name" value="M23_peptidase"/>
    <property type="match status" value="1"/>
</dbReference>
<gene>
    <name evidence="10" type="ORF">AUP44_13150</name>
</gene>
<comment type="caution">
    <text evidence="10">The sequence shown here is derived from an EMBL/GenBank/DDBJ whole genome shotgun (WGS) entry which is preliminary data.</text>
</comment>
<evidence type="ECO:0000259" key="8">
    <source>
        <dbReference type="Pfam" id="PF01551"/>
    </source>
</evidence>
<dbReference type="GO" id="GO:0006508">
    <property type="term" value="P:proteolysis"/>
    <property type="evidence" value="ECO:0007669"/>
    <property type="project" value="UniProtKB-KW"/>
</dbReference>
<dbReference type="PANTHER" id="PTHR21666:SF288">
    <property type="entry name" value="CELL DIVISION PROTEIN YTFB"/>
    <property type="match status" value="1"/>
</dbReference>
<dbReference type="Pfam" id="PF19425">
    <property type="entry name" value="Csd3_N2"/>
    <property type="match status" value="1"/>
</dbReference>
<dbReference type="InterPro" id="IPR011055">
    <property type="entry name" value="Dup_hybrid_motif"/>
</dbReference>
<evidence type="ECO:0000256" key="2">
    <source>
        <dbReference type="ARBA" id="ARBA00004196"/>
    </source>
</evidence>
<comment type="subcellular location">
    <subcellularLocation>
        <location evidence="2">Cell envelope</location>
    </subcellularLocation>
</comment>
<dbReference type="Proteomes" id="UP000075787">
    <property type="component" value="Unassembled WGS sequence"/>
</dbReference>
<evidence type="ECO:0000256" key="6">
    <source>
        <dbReference type="ARBA" id="ARBA00022833"/>
    </source>
</evidence>
<protein>
    <submittedName>
        <fullName evidence="10">Peptidase M23</fullName>
    </submittedName>
</protein>